<proteinExistence type="predicted"/>
<sequence length="171" mass="19645">MKLYPGKCYKFKDADAEADFRDYCDLNVKLANILHDGFKVTKLCSGDEDVHDVELLGVNREKDYETLRALVDARSGGCILEHDEIEFFKECDEYELKPVRDLASKITAALEYGVEIHVSKDPSIGYVNITSLESFVSILDDATSKKDYEEAKKKFLEKQQKELEKFEANWK</sequence>
<dbReference type="EMBL" id="MN095771">
    <property type="protein sequence ID" value="QFR56027.1"/>
    <property type="molecule type" value="Genomic_DNA"/>
</dbReference>
<evidence type="ECO:0000313" key="2">
    <source>
        <dbReference type="EMBL" id="QFR56027.1"/>
    </source>
</evidence>
<reference evidence="3" key="1">
    <citation type="submission" date="2019-06" db="EMBL/GenBank/DDBJ databases">
        <title>Complete genome sequence of Serratia marcescens phage Muldoon.</title>
        <authorList>
            <person name="Campbell S."/>
            <person name="Atkinson C."/>
            <person name="Moreland R."/>
            <person name="Liu M."/>
            <person name="Ramsey J."/>
            <person name="Leavitt J."/>
        </authorList>
    </citation>
    <scope>NUCLEOTIDE SEQUENCE [LARGE SCALE GENOMIC DNA]</scope>
</reference>
<evidence type="ECO:0000313" key="3">
    <source>
        <dbReference type="Proteomes" id="UP000326777"/>
    </source>
</evidence>
<gene>
    <name evidence="2" type="ORF">CPT_Muldoon_071</name>
</gene>
<dbReference type="Proteomes" id="UP000326777">
    <property type="component" value="Genome"/>
</dbReference>
<keyword evidence="3" id="KW-1185">Reference proteome</keyword>
<name>A0A5P8PH46_9CAUD</name>
<protein>
    <submittedName>
        <fullName evidence="2">Uncharacterized protein</fullName>
    </submittedName>
</protein>
<evidence type="ECO:0000256" key="1">
    <source>
        <dbReference type="SAM" id="Coils"/>
    </source>
</evidence>
<keyword evidence="1" id="KW-0175">Coiled coil</keyword>
<feature type="coiled-coil region" evidence="1">
    <location>
        <begin position="139"/>
        <end position="169"/>
    </location>
</feature>
<accession>A0A5P8PH46</accession>
<organism evidence="2 3">
    <name type="scientific">Serratia phage Muldoon</name>
    <dbReference type="NCBI Taxonomy" id="2601678"/>
    <lineage>
        <taxon>Viruses</taxon>
        <taxon>Duplodnaviria</taxon>
        <taxon>Heunggongvirae</taxon>
        <taxon>Uroviricota</taxon>
        <taxon>Caudoviricetes</taxon>
        <taxon>Muldoonvirus</taxon>
        <taxon>Muldoonvirus muldoon</taxon>
    </lineage>
</organism>